<gene>
    <name evidence="1" type="ORF">HanXRQr2_Chr05g0200631</name>
</gene>
<evidence type="ECO:0000313" key="1">
    <source>
        <dbReference type="EMBL" id="KAF5804736.1"/>
    </source>
</evidence>
<dbReference type="EMBL" id="MNCJ02000320">
    <property type="protein sequence ID" value="KAF5804736.1"/>
    <property type="molecule type" value="Genomic_DNA"/>
</dbReference>
<keyword evidence="2" id="KW-1185">Reference proteome</keyword>
<dbReference type="Gramene" id="mRNA:HanXRQr2_Chr05g0200631">
    <property type="protein sequence ID" value="mRNA:HanXRQr2_Chr05g0200631"/>
    <property type="gene ID" value="HanXRQr2_Chr05g0200631"/>
</dbReference>
<accession>A0A9K3IY08</accession>
<dbReference type="Proteomes" id="UP000215914">
    <property type="component" value="Unassembled WGS sequence"/>
</dbReference>
<name>A0A9K3IY08_HELAN</name>
<dbReference type="AlphaFoldDB" id="A0A9K3IY08"/>
<comment type="caution">
    <text evidence="1">The sequence shown here is derived from an EMBL/GenBank/DDBJ whole genome shotgun (WGS) entry which is preliminary data.</text>
</comment>
<evidence type="ECO:0000313" key="2">
    <source>
        <dbReference type="Proteomes" id="UP000215914"/>
    </source>
</evidence>
<organism evidence="1 2">
    <name type="scientific">Helianthus annuus</name>
    <name type="common">Common sunflower</name>
    <dbReference type="NCBI Taxonomy" id="4232"/>
    <lineage>
        <taxon>Eukaryota</taxon>
        <taxon>Viridiplantae</taxon>
        <taxon>Streptophyta</taxon>
        <taxon>Embryophyta</taxon>
        <taxon>Tracheophyta</taxon>
        <taxon>Spermatophyta</taxon>
        <taxon>Magnoliopsida</taxon>
        <taxon>eudicotyledons</taxon>
        <taxon>Gunneridae</taxon>
        <taxon>Pentapetalae</taxon>
        <taxon>asterids</taxon>
        <taxon>campanulids</taxon>
        <taxon>Asterales</taxon>
        <taxon>Asteraceae</taxon>
        <taxon>Asteroideae</taxon>
        <taxon>Heliantheae alliance</taxon>
        <taxon>Heliantheae</taxon>
        <taxon>Helianthus</taxon>
    </lineage>
</organism>
<proteinExistence type="predicted"/>
<reference evidence="1" key="1">
    <citation type="journal article" date="2017" name="Nature">
        <title>The sunflower genome provides insights into oil metabolism, flowering and Asterid evolution.</title>
        <authorList>
            <person name="Badouin H."/>
            <person name="Gouzy J."/>
            <person name="Grassa C.J."/>
            <person name="Murat F."/>
            <person name="Staton S.E."/>
            <person name="Cottret L."/>
            <person name="Lelandais-Briere C."/>
            <person name="Owens G.L."/>
            <person name="Carrere S."/>
            <person name="Mayjonade B."/>
            <person name="Legrand L."/>
            <person name="Gill N."/>
            <person name="Kane N.C."/>
            <person name="Bowers J.E."/>
            <person name="Hubner S."/>
            <person name="Bellec A."/>
            <person name="Berard A."/>
            <person name="Berges H."/>
            <person name="Blanchet N."/>
            <person name="Boniface M.C."/>
            <person name="Brunel D."/>
            <person name="Catrice O."/>
            <person name="Chaidir N."/>
            <person name="Claudel C."/>
            <person name="Donnadieu C."/>
            <person name="Faraut T."/>
            <person name="Fievet G."/>
            <person name="Helmstetter N."/>
            <person name="King M."/>
            <person name="Knapp S.J."/>
            <person name="Lai Z."/>
            <person name="Le Paslier M.C."/>
            <person name="Lippi Y."/>
            <person name="Lorenzon L."/>
            <person name="Mandel J.R."/>
            <person name="Marage G."/>
            <person name="Marchand G."/>
            <person name="Marquand E."/>
            <person name="Bret-Mestries E."/>
            <person name="Morien E."/>
            <person name="Nambeesan S."/>
            <person name="Nguyen T."/>
            <person name="Pegot-Espagnet P."/>
            <person name="Pouilly N."/>
            <person name="Raftis F."/>
            <person name="Sallet E."/>
            <person name="Schiex T."/>
            <person name="Thomas J."/>
            <person name="Vandecasteele C."/>
            <person name="Vares D."/>
            <person name="Vear F."/>
            <person name="Vautrin S."/>
            <person name="Crespi M."/>
            <person name="Mangin B."/>
            <person name="Burke J.M."/>
            <person name="Salse J."/>
            <person name="Munos S."/>
            <person name="Vincourt P."/>
            <person name="Rieseberg L.H."/>
            <person name="Langlade N.B."/>
        </authorList>
    </citation>
    <scope>NUCLEOTIDE SEQUENCE</scope>
    <source>
        <tissue evidence="1">Leaves</tissue>
    </source>
</reference>
<sequence>MGLSLNIDMSARAFYENKLVSEFVKEFLNKDQERIKGRELFKELGLKFTMGIL</sequence>
<protein>
    <submittedName>
        <fullName evidence="1">Uncharacterized protein</fullName>
    </submittedName>
</protein>
<reference evidence="1" key="2">
    <citation type="submission" date="2020-06" db="EMBL/GenBank/DDBJ databases">
        <title>Helianthus annuus Genome sequencing and assembly Release 2.</title>
        <authorList>
            <person name="Gouzy J."/>
            <person name="Langlade N."/>
            <person name="Munos S."/>
        </authorList>
    </citation>
    <scope>NUCLEOTIDE SEQUENCE</scope>
    <source>
        <tissue evidence="1">Leaves</tissue>
    </source>
</reference>